<organism evidence="2 3">
    <name type="scientific">Priestia koreensis</name>
    <dbReference type="NCBI Taxonomy" id="284581"/>
    <lineage>
        <taxon>Bacteria</taxon>
        <taxon>Bacillati</taxon>
        <taxon>Bacillota</taxon>
        <taxon>Bacilli</taxon>
        <taxon>Bacillales</taxon>
        <taxon>Bacillaceae</taxon>
        <taxon>Priestia</taxon>
    </lineage>
</organism>
<feature type="domain" description="Glycosyltransferase 2-like" evidence="1">
    <location>
        <begin position="8"/>
        <end position="168"/>
    </location>
</feature>
<dbReference type="OrthoDB" id="396512at2"/>
<evidence type="ECO:0000313" key="2">
    <source>
        <dbReference type="EMBL" id="KOO50444.1"/>
    </source>
</evidence>
<dbReference type="Pfam" id="PF00535">
    <property type="entry name" value="Glycos_transf_2"/>
    <property type="match status" value="1"/>
</dbReference>
<dbReference type="SUPFAM" id="SSF53448">
    <property type="entry name" value="Nucleotide-diphospho-sugar transferases"/>
    <property type="match status" value="1"/>
</dbReference>
<comment type="caution">
    <text evidence="2">The sequence shown here is derived from an EMBL/GenBank/DDBJ whole genome shotgun (WGS) entry which is preliminary data.</text>
</comment>
<protein>
    <submittedName>
        <fullName evidence="2">Glycosyltransferase</fullName>
    </submittedName>
</protein>
<dbReference type="STRING" id="284581.AMD01_01425"/>
<reference evidence="3" key="1">
    <citation type="submission" date="2015-08" db="EMBL/GenBank/DDBJ databases">
        <title>Fjat-14210 dsm16467.</title>
        <authorList>
            <person name="Liu B."/>
            <person name="Wang J."/>
            <person name="Zhu Y."/>
            <person name="Liu G."/>
            <person name="Chen Q."/>
            <person name="Chen Z."/>
            <person name="Lan J."/>
            <person name="Che J."/>
            <person name="Ge C."/>
            <person name="Shi H."/>
            <person name="Pan Z."/>
            <person name="Liu X."/>
        </authorList>
    </citation>
    <scope>NUCLEOTIDE SEQUENCE [LARGE SCALE GENOMIC DNA]</scope>
    <source>
        <strain evidence="3">DSM 16467</strain>
    </source>
</reference>
<keyword evidence="2" id="KW-0808">Transferase</keyword>
<sequence>MKTKPIISVILPTYNREIPLGELLQSLVLQTFSSFEVIIVNDAGESVRSVIERYPELSIRYEELTENVGHVHARNRAVEYAQGEYILLMDDDDLLVPTHLETMYEAIHDADLVYSDAEIFHYEWNEWGRVVTNRTVFAYEYTLEGMRSFSSYIPSGSLYRRSLHEEIGLFDGDIHNYWDWDFFLRVADQHRIKRVPIAGVLYAWGGSGNQSAQLNSKRGAYLQKLCEKHGLGQLPQKNFWDIRSEPEVQARETTTTIVWDGVIIPARPNETKNPNG</sequence>
<dbReference type="InterPro" id="IPR029044">
    <property type="entry name" value="Nucleotide-diphossugar_trans"/>
</dbReference>
<evidence type="ECO:0000313" key="3">
    <source>
        <dbReference type="Proteomes" id="UP000037558"/>
    </source>
</evidence>
<dbReference type="InterPro" id="IPR050834">
    <property type="entry name" value="Glycosyltransf_2"/>
</dbReference>
<dbReference type="RefSeq" id="WP_053399599.1">
    <property type="nucleotide sequence ID" value="NZ_LILC01000002.1"/>
</dbReference>
<name>A0A0M0LHD4_9BACI</name>
<dbReference type="PANTHER" id="PTHR43685:SF2">
    <property type="entry name" value="GLYCOSYLTRANSFERASE 2-LIKE DOMAIN-CONTAINING PROTEIN"/>
    <property type="match status" value="1"/>
</dbReference>
<dbReference type="GO" id="GO:0016740">
    <property type="term" value="F:transferase activity"/>
    <property type="evidence" value="ECO:0007669"/>
    <property type="project" value="UniProtKB-KW"/>
</dbReference>
<dbReference type="AlphaFoldDB" id="A0A0M0LHD4"/>
<accession>A0A0M0LHD4</accession>
<dbReference type="PANTHER" id="PTHR43685">
    <property type="entry name" value="GLYCOSYLTRANSFERASE"/>
    <property type="match status" value="1"/>
</dbReference>
<keyword evidence="3" id="KW-1185">Reference proteome</keyword>
<dbReference type="EMBL" id="LILC01000002">
    <property type="protein sequence ID" value="KOO50444.1"/>
    <property type="molecule type" value="Genomic_DNA"/>
</dbReference>
<dbReference type="PATRIC" id="fig|284581.3.peg.539"/>
<dbReference type="InterPro" id="IPR001173">
    <property type="entry name" value="Glyco_trans_2-like"/>
</dbReference>
<gene>
    <name evidence="2" type="ORF">AMD01_01425</name>
</gene>
<proteinExistence type="predicted"/>
<dbReference type="Gene3D" id="3.90.550.10">
    <property type="entry name" value="Spore Coat Polysaccharide Biosynthesis Protein SpsA, Chain A"/>
    <property type="match status" value="1"/>
</dbReference>
<dbReference type="Proteomes" id="UP000037558">
    <property type="component" value="Unassembled WGS sequence"/>
</dbReference>
<evidence type="ECO:0000259" key="1">
    <source>
        <dbReference type="Pfam" id="PF00535"/>
    </source>
</evidence>